<keyword evidence="5 9" id="KW-0067">ATP-binding</keyword>
<proteinExistence type="inferred from homology"/>
<evidence type="ECO:0000313" key="11">
    <source>
        <dbReference type="EMBL" id="MCL7746087.1"/>
    </source>
</evidence>
<keyword evidence="12" id="KW-1185">Reference proteome</keyword>
<comment type="caution">
    <text evidence="11">The sequence shown here is derived from an EMBL/GenBank/DDBJ whole genome shotgun (WGS) entry which is preliminary data.</text>
</comment>
<evidence type="ECO:0000313" key="12">
    <source>
        <dbReference type="Proteomes" id="UP001139150"/>
    </source>
</evidence>
<comment type="catalytic activity">
    <reaction evidence="8">
        <text>L-aspartate + L-glutamine + ATP + H2O = L-asparagine + L-glutamate + AMP + diphosphate + H(+)</text>
        <dbReference type="Rhea" id="RHEA:12228"/>
        <dbReference type="ChEBI" id="CHEBI:15377"/>
        <dbReference type="ChEBI" id="CHEBI:15378"/>
        <dbReference type="ChEBI" id="CHEBI:29985"/>
        <dbReference type="ChEBI" id="CHEBI:29991"/>
        <dbReference type="ChEBI" id="CHEBI:30616"/>
        <dbReference type="ChEBI" id="CHEBI:33019"/>
        <dbReference type="ChEBI" id="CHEBI:58048"/>
        <dbReference type="ChEBI" id="CHEBI:58359"/>
        <dbReference type="ChEBI" id="CHEBI:456215"/>
        <dbReference type="EC" id="6.3.5.4"/>
    </reaction>
</comment>
<dbReference type="InterPro" id="IPR051786">
    <property type="entry name" value="ASN_synthetase/amidase"/>
</dbReference>
<accession>A0A9X2A3D7</accession>
<dbReference type="Gene3D" id="3.60.20.10">
    <property type="entry name" value="Glutamine Phosphoribosylpyrophosphate, subunit 1, domain 1"/>
    <property type="match status" value="1"/>
</dbReference>
<keyword evidence="4 9" id="KW-0547">Nucleotide-binding</keyword>
<comment type="similarity">
    <text evidence="2">Belongs to the asparagine synthetase family.</text>
</comment>
<gene>
    <name evidence="11" type="ORF">MF646_03020</name>
</gene>
<dbReference type="AlphaFoldDB" id="A0A9X2A3D7"/>
<dbReference type="Pfam" id="PF00733">
    <property type="entry name" value="Asn_synthase"/>
    <property type="match status" value="1"/>
</dbReference>
<evidence type="ECO:0000256" key="8">
    <source>
        <dbReference type="ARBA" id="ARBA00048741"/>
    </source>
</evidence>
<keyword evidence="7" id="KW-0315">Glutamine amidotransferase</keyword>
<dbReference type="PANTHER" id="PTHR43284:SF1">
    <property type="entry name" value="ASPARAGINE SYNTHETASE"/>
    <property type="match status" value="1"/>
</dbReference>
<dbReference type="InterPro" id="IPR006426">
    <property type="entry name" value="Asn_synth_AEB"/>
</dbReference>
<dbReference type="PIRSF" id="PIRSF001589">
    <property type="entry name" value="Asn_synthetase_glu-h"/>
    <property type="match status" value="1"/>
</dbReference>
<dbReference type="Gene3D" id="3.40.50.620">
    <property type="entry name" value="HUPs"/>
    <property type="match status" value="2"/>
</dbReference>
<dbReference type="InterPro" id="IPR001962">
    <property type="entry name" value="Asn_synthase"/>
</dbReference>
<evidence type="ECO:0000256" key="9">
    <source>
        <dbReference type="PIRSR" id="PIRSR001589-2"/>
    </source>
</evidence>
<dbReference type="PROSITE" id="PS51278">
    <property type="entry name" value="GATASE_TYPE_2"/>
    <property type="match status" value="1"/>
</dbReference>
<keyword evidence="6" id="KW-0028">Amino-acid biosynthesis</keyword>
<dbReference type="CDD" id="cd00712">
    <property type="entry name" value="AsnB"/>
    <property type="match status" value="1"/>
</dbReference>
<dbReference type="InterPro" id="IPR017932">
    <property type="entry name" value="GATase_2_dom"/>
</dbReference>
<evidence type="ECO:0000256" key="6">
    <source>
        <dbReference type="ARBA" id="ARBA00022888"/>
    </source>
</evidence>
<evidence type="ECO:0000256" key="3">
    <source>
        <dbReference type="ARBA" id="ARBA00012737"/>
    </source>
</evidence>
<feature type="binding site" evidence="9">
    <location>
        <position position="100"/>
    </location>
    <ligand>
        <name>L-glutamine</name>
        <dbReference type="ChEBI" id="CHEBI:58359"/>
    </ligand>
</feature>
<dbReference type="EC" id="6.3.5.4" evidence="3"/>
<reference evidence="11" key="1">
    <citation type="submission" date="2022-02" db="EMBL/GenBank/DDBJ databases">
        <title>Halalkalibacter sp. nov. isolated from Lonar Lake, India.</title>
        <authorList>
            <person name="Joshi A."/>
            <person name="Thite S."/>
            <person name="Lodha T."/>
        </authorList>
    </citation>
    <scope>NUCLEOTIDE SEQUENCE</scope>
    <source>
        <strain evidence="11">MEB205</strain>
    </source>
</reference>
<evidence type="ECO:0000256" key="4">
    <source>
        <dbReference type="ARBA" id="ARBA00022741"/>
    </source>
</evidence>
<sequence>MSAIVGIYNFKKEPINNNCSMDLMKSSQCFPADNVHTLQQDNIFLGCHAQWITSESINEKLPYYDYNRQLAITADVILDNRKELFDMLQVNKQDRRSMPDSQLIVLAYQKWGEDVPKYLIGDFAIVIWDEKKEKLFAARDFSGSRTLYFYNDSKRFAFSTTIEPLFTLPYLKKELNEEWMAEFLAIPNIVESVDMVSTPYRSVHQLPPSHSLTVKEGKVTLQRYSKIEVNETLKLSSNEEYEEAFQEVFQRAVSDRLRTFGKVGSHLSGGLDSGSVVSFAAKNLQKENKQLHTYSYIPEGDFVDWTDKYYVPDERPFIKETVKHVGNINDNYLDFAGISPLTEIDNFLDIMEMPFKFFENTFWLKGISERAHKDGIKILLNGARGNHSISWGSLSLTYQYYSHLMKKLNWLRLNQELDAYCRNFRTGKKVMIPFVAKKTFPKIGQLFSKGAQSDYQFPVFINPSLAERTKVFEKLGDYGVNLNGGSSVGNLTDYRKKYYQNLYTWNKSGVANTKLSLRYSLWDRDPTNDLRVIQFCLSLPEEQYVNGGMERSFIRRATKGVLPDTVRLNQSRRGIQGADVIHRMTPKWGDFISQLHEMIKDPQVSYYLDGGILKNALQKLGNTPRPEMVFEDEFKILTRSLIVYRFLKRF</sequence>
<dbReference type="SUPFAM" id="SSF52402">
    <property type="entry name" value="Adenine nucleotide alpha hydrolases-like"/>
    <property type="match status" value="1"/>
</dbReference>
<protein>
    <recommendedName>
        <fullName evidence="3">asparagine synthase (glutamine-hydrolyzing)</fullName>
        <ecNumber evidence="3">6.3.5.4</ecNumber>
    </recommendedName>
</protein>
<evidence type="ECO:0000259" key="10">
    <source>
        <dbReference type="PROSITE" id="PS51278"/>
    </source>
</evidence>
<organism evidence="11 12">
    <name type="scientific">Halalkalibacter alkaliphilus</name>
    <dbReference type="NCBI Taxonomy" id="2917993"/>
    <lineage>
        <taxon>Bacteria</taxon>
        <taxon>Bacillati</taxon>
        <taxon>Bacillota</taxon>
        <taxon>Bacilli</taxon>
        <taxon>Bacillales</taxon>
        <taxon>Bacillaceae</taxon>
        <taxon>Halalkalibacter</taxon>
    </lineage>
</organism>
<dbReference type="GO" id="GO:0006529">
    <property type="term" value="P:asparagine biosynthetic process"/>
    <property type="evidence" value="ECO:0007669"/>
    <property type="project" value="UniProtKB-KW"/>
</dbReference>
<dbReference type="GO" id="GO:0005524">
    <property type="term" value="F:ATP binding"/>
    <property type="evidence" value="ECO:0007669"/>
    <property type="project" value="UniProtKB-KW"/>
</dbReference>
<dbReference type="SUPFAM" id="SSF56235">
    <property type="entry name" value="N-terminal nucleophile aminohydrolases (Ntn hydrolases)"/>
    <property type="match status" value="1"/>
</dbReference>
<comment type="pathway">
    <text evidence="1">Amino-acid biosynthesis; L-asparagine biosynthesis; L-asparagine from L-aspartate (L-Gln route): step 1/1.</text>
</comment>
<evidence type="ECO:0000256" key="1">
    <source>
        <dbReference type="ARBA" id="ARBA00005187"/>
    </source>
</evidence>
<evidence type="ECO:0000256" key="2">
    <source>
        <dbReference type="ARBA" id="ARBA00005752"/>
    </source>
</evidence>
<dbReference type="PANTHER" id="PTHR43284">
    <property type="entry name" value="ASPARAGINE SYNTHETASE (GLUTAMINE-HYDROLYZING)"/>
    <property type="match status" value="1"/>
</dbReference>
<dbReference type="InterPro" id="IPR014729">
    <property type="entry name" value="Rossmann-like_a/b/a_fold"/>
</dbReference>
<feature type="domain" description="Glutamine amidotransferase type-2" evidence="10">
    <location>
        <begin position="2"/>
        <end position="217"/>
    </location>
</feature>
<dbReference type="GO" id="GO:0004066">
    <property type="term" value="F:asparagine synthase (glutamine-hydrolyzing) activity"/>
    <property type="evidence" value="ECO:0007669"/>
    <property type="project" value="UniProtKB-EC"/>
</dbReference>
<dbReference type="Pfam" id="PF13537">
    <property type="entry name" value="GATase_7"/>
    <property type="match status" value="1"/>
</dbReference>
<evidence type="ECO:0000256" key="7">
    <source>
        <dbReference type="ARBA" id="ARBA00022962"/>
    </source>
</evidence>
<evidence type="ECO:0000256" key="5">
    <source>
        <dbReference type="ARBA" id="ARBA00022840"/>
    </source>
</evidence>
<keyword evidence="6" id="KW-0061">Asparagine biosynthesis</keyword>
<name>A0A9X2A3D7_9BACI</name>
<dbReference type="InterPro" id="IPR029055">
    <property type="entry name" value="Ntn_hydrolases_N"/>
</dbReference>
<dbReference type="RefSeq" id="WP_250095013.1">
    <property type="nucleotide sequence ID" value="NZ_JAKRYL010000002.1"/>
</dbReference>
<dbReference type="InterPro" id="IPR033738">
    <property type="entry name" value="AsnB_N"/>
</dbReference>
<dbReference type="Proteomes" id="UP001139150">
    <property type="component" value="Unassembled WGS sequence"/>
</dbReference>
<dbReference type="EMBL" id="JAKRYL010000002">
    <property type="protein sequence ID" value="MCL7746087.1"/>
    <property type="molecule type" value="Genomic_DNA"/>
</dbReference>